<dbReference type="PANTHER" id="PTHR14398">
    <property type="entry name" value="RNA RECOGNITION RRM/RNP DOMAIN"/>
    <property type="match status" value="1"/>
</dbReference>
<dbReference type="InterPro" id="IPR000504">
    <property type="entry name" value="RRM_dom"/>
</dbReference>
<dbReference type="Gene3D" id="3.30.70.330">
    <property type="match status" value="1"/>
</dbReference>
<dbReference type="PROSITE" id="PS50102">
    <property type="entry name" value="RRM"/>
    <property type="match status" value="1"/>
</dbReference>
<organism evidence="5 6">
    <name type="scientific">Oryza meyeriana var. granulata</name>
    <dbReference type="NCBI Taxonomy" id="110450"/>
    <lineage>
        <taxon>Eukaryota</taxon>
        <taxon>Viridiplantae</taxon>
        <taxon>Streptophyta</taxon>
        <taxon>Embryophyta</taxon>
        <taxon>Tracheophyta</taxon>
        <taxon>Spermatophyta</taxon>
        <taxon>Magnoliopsida</taxon>
        <taxon>Liliopsida</taxon>
        <taxon>Poales</taxon>
        <taxon>Poaceae</taxon>
        <taxon>BOP clade</taxon>
        <taxon>Oryzoideae</taxon>
        <taxon>Oryzeae</taxon>
        <taxon>Oryzinae</taxon>
        <taxon>Oryza</taxon>
        <taxon>Oryza meyeriana</taxon>
    </lineage>
</organism>
<reference evidence="5 6" key="1">
    <citation type="submission" date="2019-11" db="EMBL/GenBank/DDBJ databases">
        <title>Whole genome sequence of Oryza granulata.</title>
        <authorList>
            <person name="Li W."/>
        </authorList>
    </citation>
    <scope>NUCLEOTIDE SEQUENCE [LARGE SCALE GENOMIC DNA]</scope>
    <source>
        <strain evidence="6">cv. Menghai</strain>
        <tissue evidence="5">Leaf</tissue>
    </source>
</reference>
<protein>
    <recommendedName>
        <fullName evidence="4">RRM domain-containing protein</fullName>
    </recommendedName>
</protein>
<feature type="compositionally biased region" description="Low complexity" evidence="3">
    <location>
        <begin position="451"/>
        <end position="478"/>
    </location>
</feature>
<dbReference type="InterPro" id="IPR045137">
    <property type="entry name" value="RBM26/27"/>
</dbReference>
<comment type="caution">
    <text evidence="5">The sequence shown here is derived from an EMBL/GenBank/DDBJ whole genome shotgun (WGS) entry which is preliminary data.</text>
</comment>
<dbReference type="OrthoDB" id="443401at2759"/>
<dbReference type="SUPFAM" id="SSF54928">
    <property type="entry name" value="RNA-binding domain, RBD"/>
    <property type="match status" value="1"/>
</dbReference>
<feature type="compositionally biased region" description="Polar residues" evidence="3">
    <location>
        <begin position="430"/>
        <end position="450"/>
    </location>
</feature>
<feature type="region of interest" description="Disordered" evidence="3">
    <location>
        <begin position="305"/>
        <end position="369"/>
    </location>
</feature>
<dbReference type="GO" id="GO:0003723">
    <property type="term" value="F:RNA binding"/>
    <property type="evidence" value="ECO:0007669"/>
    <property type="project" value="UniProtKB-UniRule"/>
</dbReference>
<feature type="region of interest" description="Disordered" evidence="3">
    <location>
        <begin position="402"/>
        <end position="485"/>
    </location>
</feature>
<feature type="domain" description="RRM" evidence="4">
    <location>
        <begin position="216"/>
        <end position="288"/>
    </location>
</feature>
<name>A0A6G1EJG8_9ORYZ</name>
<dbReference type="AlphaFoldDB" id="A0A6G1EJG8"/>
<dbReference type="FunFam" id="3.30.70.330:FF:000762">
    <property type="entry name" value="Zinc finger CCCH domain-containing protein 27"/>
    <property type="match status" value="1"/>
</dbReference>
<dbReference type="CDD" id="cd12257">
    <property type="entry name" value="RRM1_RBM26_like"/>
    <property type="match status" value="1"/>
</dbReference>
<evidence type="ECO:0000313" key="5">
    <source>
        <dbReference type="EMBL" id="KAF0924948.1"/>
    </source>
</evidence>
<proteinExistence type="predicted"/>
<dbReference type="GO" id="GO:0005634">
    <property type="term" value="C:nucleus"/>
    <property type="evidence" value="ECO:0007669"/>
    <property type="project" value="TreeGrafter"/>
</dbReference>
<feature type="compositionally biased region" description="Low complexity" evidence="3">
    <location>
        <begin position="154"/>
        <end position="167"/>
    </location>
</feature>
<accession>A0A6G1EJG8</accession>
<dbReference type="SMART" id="SM00360">
    <property type="entry name" value="RRM"/>
    <property type="match status" value="1"/>
</dbReference>
<evidence type="ECO:0000313" key="6">
    <source>
        <dbReference type="Proteomes" id="UP000479710"/>
    </source>
</evidence>
<evidence type="ECO:0000256" key="2">
    <source>
        <dbReference type="PROSITE-ProRule" id="PRU00176"/>
    </source>
</evidence>
<dbReference type="Proteomes" id="UP000479710">
    <property type="component" value="Unassembled WGS sequence"/>
</dbReference>
<dbReference type="InterPro" id="IPR012677">
    <property type="entry name" value="Nucleotide-bd_a/b_plait_sf"/>
</dbReference>
<keyword evidence="1 2" id="KW-0694">RNA-binding</keyword>
<feature type="compositionally biased region" description="Polar residues" evidence="3">
    <location>
        <begin position="131"/>
        <end position="141"/>
    </location>
</feature>
<dbReference type="PANTHER" id="PTHR14398:SF0">
    <property type="entry name" value="ZINC FINGER PROTEIN SWM"/>
    <property type="match status" value="1"/>
</dbReference>
<evidence type="ECO:0000256" key="1">
    <source>
        <dbReference type="ARBA" id="ARBA00022884"/>
    </source>
</evidence>
<dbReference type="Pfam" id="PF00076">
    <property type="entry name" value="RRM_1"/>
    <property type="match status" value="1"/>
</dbReference>
<dbReference type="EMBL" id="SPHZ02000003">
    <property type="protein sequence ID" value="KAF0924948.1"/>
    <property type="molecule type" value="Genomic_DNA"/>
</dbReference>
<feature type="region of interest" description="Disordered" evidence="3">
    <location>
        <begin position="131"/>
        <end position="175"/>
    </location>
</feature>
<sequence length="548" mass="58665">MCPMEHGLNRIVVEDMQSLSQFNLPVAVPNTQGLVIQNEAGIAPVNTSSLGSSKGVPAKDIKSGVTNDVLKLNGTTTLAVSDADVYDPDQPLWNSEHPDASCTGFTHTDGVWNAESSGYEAAREQVNQAFAADSSQNSKSSVWGRIASKKQGPGKTANATSTSATGNKRNESYDEMAPSTVHVNPASAKDTNGQSNSRIFGDMGRQSNRASHKASRTLYVNGIPLESNRWEALLLHFQKFGQVIDIYIPSNSEKAFVQFSKREEAEAALKAPDAVMGNRFIKLWWANRDRIPDEGEGRILAKSSHMSAPLANSVPPQPSSSNKGKENLQSATPRASSGSSAEASGPGTGPKMLSANSVKSVPPDSKRQESLELLEELRKKQEILAQKRDEFRRQLERLAKQKGLANSAKQAEAGGKEVASNDVQRGADSRSMNTGTEGPQDATGTLQKGTSGELASSSHKSSATSAQKPAAAAKQTSPLLIPPQNRFKLDNRTTSFRILPPLLPEIADESVLKDHFMSFGELSSVVLEDTEANNHDATLKPSLSCSAS</sequence>
<feature type="compositionally biased region" description="Low complexity" evidence="3">
    <location>
        <begin position="333"/>
        <end position="345"/>
    </location>
</feature>
<gene>
    <name evidence="5" type="ORF">E2562_015018</name>
</gene>
<evidence type="ECO:0000259" key="4">
    <source>
        <dbReference type="PROSITE" id="PS50102"/>
    </source>
</evidence>
<evidence type="ECO:0000256" key="3">
    <source>
        <dbReference type="SAM" id="MobiDB-lite"/>
    </source>
</evidence>
<feature type="compositionally biased region" description="Polar residues" evidence="3">
    <location>
        <begin position="319"/>
        <end position="332"/>
    </location>
</feature>
<keyword evidence="6" id="KW-1185">Reference proteome</keyword>
<dbReference type="InterPro" id="IPR035979">
    <property type="entry name" value="RBD_domain_sf"/>
</dbReference>